<evidence type="ECO:0000313" key="2">
    <source>
        <dbReference type="EMBL" id="EFX69942.1"/>
    </source>
</evidence>
<reference evidence="2 3" key="1">
    <citation type="journal article" date="2011" name="Science">
        <title>The ecoresponsive genome of Daphnia pulex.</title>
        <authorList>
            <person name="Colbourne J.K."/>
            <person name="Pfrender M.E."/>
            <person name="Gilbert D."/>
            <person name="Thomas W.K."/>
            <person name="Tucker A."/>
            <person name="Oakley T.H."/>
            <person name="Tokishita S."/>
            <person name="Aerts A."/>
            <person name="Arnold G.J."/>
            <person name="Basu M.K."/>
            <person name="Bauer D.J."/>
            <person name="Caceres C.E."/>
            <person name="Carmel L."/>
            <person name="Casola C."/>
            <person name="Choi J.H."/>
            <person name="Detter J.C."/>
            <person name="Dong Q."/>
            <person name="Dusheyko S."/>
            <person name="Eads B.D."/>
            <person name="Frohlich T."/>
            <person name="Geiler-Samerotte K.A."/>
            <person name="Gerlach D."/>
            <person name="Hatcher P."/>
            <person name="Jogdeo S."/>
            <person name="Krijgsveld J."/>
            <person name="Kriventseva E.V."/>
            <person name="Kultz D."/>
            <person name="Laforsch C."/>
            <person name="Lindquist E."/>
            <person name="Lopez J."/>
            <person name="Manak J.R."/>
            <person name="Muller J."/>
            <person name="Pangilinan J."/>
            <person name="Patwardhan R.P."/>
            <person name="Pitluck S."/>
            <person name="Pritham E.J."/>
            <person name="Rechtsteiner A."/>
            <person name="Rho M."/>
            <person name="Rogozin I.B."/>
            <person name="Sakarya O."/>
            <person name="Salamov A."/>
            <person name="Schaack S."/>
            <person name="Shapiro H."/>
            <person name="Shiga Y."/>
            <person name="Skalitzky C."/>
            <person name="Smith Z."/>
            <person name="Souvorov A."/>
            <person name="Sung W."/>
            <person name="Tang Z."/>
            <person name="Tsuchiya D."/>
            <person name="Tu H."/>
            <person name="Vos H."/>
            <person name="Wang M."/>
            <person name="Wolf Y.I."/>
            <person name="Yamagata H."/>
            <person name="Yamada T."/>
            <person name="Ye Y."/>
            <person name="Shaw J.R."/>
            <person name="Andrews J."/>
            <person name="Crease T.J."/>
            <person name="Tang H."/>
            <person name="Lucas S.M."/>
            <person name="Robertson H.M."/>
            <person name="Bork P."/>
            <person name="Koonin E.V."/>
            <person name="Zdobnov E.M."/>
            <person name="Grigoriev I.V."/>
            <person name="Lynch M."/>
            <person name="Boore J.L."/>
        </authorList>
    </citation>
    <scope>NUCLEOTIDE SEQUENCE [LARGE SCALE GENOMIC DNA]</scope>
</reference>
<evidence type="ECO:0000313" key="3">
    <source>
        <dbReference type="Proteomes" id="UP000000305"/>
    </source>
</evidence>
<dbReference type="KEGG" id="dpx:DAPPUDRAFT_257723"/>
<proteinExistence type="predicted"/>
<dbReference type="InParanoid" id="E9HE32"/>
<keyword evidence="3" id="KW-1185">Reference proteome</keyword>
<dbReference type="HOGENOM" id="CLU_2514919_0_0_1"/>
<name>E9HE32_DAPPU</name>
<dbReference type="Proteomes" id="UP000000305">
    <property type="component" value="Unassembled WGS sequence"/>
</dbReference>
<evidence type="ECO:0000256" key="1">
    <source>
        <dbReference type="SAM" id="MobiDB-lite"/>
    </source>
</evidence>
<dbReference type="AlphaFoldDB" id="E9HE32"/>
<organism evidence="2 3">
    <name type="scientific">Daphnia pulex</name>
    <name type="common">Water flea</name>
    <dbReference type="NCBI Taxonomy" id="6669"/>
    <lineage>
        <taxon>Eukaryota</taxon>
        <taxon>Metazoa</taxon>
        <taxon>Ecdysozoa</taxon>
        <taxon>Arthropoda</taxon>
        <taxon>Crustacea</taxon>
        <taxon>Branchiopoda</taxon>
        <taxon>Diplostraca</taxon>
        <taxon>Cladocera</taxon>
        <taxon>Anomopoda</taxon>
        <taxon>Daphniidae</taxon>
        <taxon>Daphnia</taxon>
    </lineage>
</organism>
<protein>
    <submittedName>
        <fullName evidence="2">Uncharacterized protein</fullName>
    </submittedName>
</protein>
<gene>
    <name evidence="2" type="ORF">DAPPUDRAFT_257723</name>
</gene>
<dbReference type="EMBL" id="GL732627">
    <property type="protein sequence ID" value="EFX69942.1"/>
    <property type="molecule type" value="Genomic_DNA"/>
</dbReference>
<accession>E9HE32</accession>
<feature type="region of interest" description="Disordered" evidence="1">
    <location>
        <begin position="1"/>
        <end position="20"/>
    </location>
</feature>
<sequence length="85" mass="10135">MIVSPMHPMRPQRHTSAGDFHVQREYPYRLSKLQYRLHRMEGCQAESKAALMPRKAQQEDIFFFFITNKRERDAVSVERPDLKPC</sequence>